<organism evidence="7">
    <name type="scientific">uncultured Sulfurovum sp</name>
    <dbReference type="NCBI Taxonomy" id="269237"/>
    <lineage>
        <taxon>Bacteria</taxon>
        <taxon>Pseudomonadati</taxon>
        <taxon>Campylobacterota</taxon>
        <taxon>Epsilonproteobacteria</taxon>
        <taxon>Campylobacterales</taxon>
        <taxon>Sulfurovaceae</taxon>
        <taxon>Sulfurovum</taxon>
        <taxon>environmental samples</taxon>
    </lineage>
</organism>
<evidence type="ECO:0000256" key="6">
    <source>
        <dbReference type="SAM" id="Phobius"/>
    </source>
</evidence>
<sequence length="439" mass="45680">MTKSLLFLLLPIITFAEVSTNNQAQGLLNIFDAAQAAWIAAIIPVALRLFWLLVIIDWVWTFGMLVLKGTEFAELMTTLIQKLLIIGIFLALFQFTSWIDTIPRSFSILADNANALATPIEPDTILEQGFSIVEVVWDGIAFFDSVGDSIGLMFAGLIILFAFILMTAIFFVVIVKIYLLTVGAYIVLALGGLGYTRNIGINPLIAIFKAGLELFFIKLLLGFSLNTINTMAANVGTDNNSIMAMIGVSILIAALVSMVSGLVDSLTNGYLGTNGSLSGNTKSAMMGAGAGAVGGAMAAMAQVQNSQALSNQQNASSNSDSGSFMNSAAQKAKSASAMTLGGVAGGMSGAVKGALGFSPLNSGAKSGTTVGKVFPSSTSNNSSNNKSTSSSDSSSSSDLLSGTMGSATSSNTQDSQTDKNENQDDSSYISGVPNNDNNN</sequence>
<feature type="transmembrane region" description="Helical" evidence="6">
    <location>
        <begin position="201"/>
        <end position="221"/>
    </location>
</feature>
<feature type="transmembrane region" description="Helical" evidence="6">
    <location>
        <begin position="242"/>
        <end position="263"/>
    </location>
</feature>
<comment type="subcellular location">
    <subcellularLocation>
        <location evidence="1">Membrane</location>
        <topology evidence="1">Multi-pass membrane protein</topology>
    </subcellularLocation>
</comment>
<feature type="region of interest" description="Disordered" evidence="5">
    <location>
        <begin position="308"/>
        <end position="327"/>
    </location>
</feature>
<evidence type="ECO:0000256" key="2">
    <source>
        <dbReference type="ARBA" id="ARBA00022692"/>
    </source>
</evidence>
<dbReference type="Pfam" id="PF04610">
    <property type="entry name" value="TrbL"/>
    <property type="match status" value="1"/>
</dbReference>
<dbReference type="InterPro" id="IPR007688">
    <property type="entry name" value="Conjugal_tfr_TrbL/VirB6"/>
</dbReference>
<dbReference type="AlphaFoldDB" id="A0A6S6S625"/>
<keyword evidence="3 6" id="KW-1133">Transmembrane helix</keyword>
<dbReference type="GO" id="GO:0016020">
    <property type="term" value="C:membrane"/>
    <property type="evidence" value="ECO:0007669"/>
    <property type="project" value="UniProtKB-SubCell"/>
</dbReference>
<protein>
    <submittedName>
        <fullName evidence="7">P-type conjugative transfer protein TrbL</fullName>
    </submittedName>
</protein>
<feature type="transmembrane region" description="Helical" evidence="6">
    <location>
        <begin position="36"/>
        <end position="67"/>
    </location>
</feature>
<feature type="region of interest" description="Disordered" evidence="5">
    <location>
        <begin position="371"/>
        <end position="439"/>
    </location>
</feature>
<keyword evidence="2 6" id="KW-0812">Transmembrane</keyword>
<feature type="transmembrane region" description="Helical" evidence="6">
    <location>
        <begin position="79"/>
        <end position="99"/>
    </location>
</feature>
<feature type="compositionally biased region" description="Low complexity" evidence="5">
    <location>
        <begin position="376"/>
        <end position="401"/>
    </location>
</feature>
<reference evidence="7" key="1">
    <citation type="submission" date="2020-01" db="EMBL/GenBank/DDBJ databases">
        <authorList>
            <person name="Meier V. D."/>
            <person name="Meier V D."/>
        </authorList>
    </citation>
    <scope>NUCLEOTIDE SEQUENCE</scope>
    <source>
        <strain evidence="7">HLG_WM_MAG_06</strain>
    </source>
</reference>
<name>A0A6S6S625_9BACT</name>
<feature type="compositionally biased region" description="Polar residues" evidence="5">
    <location>
        <begin position="425"/>
        <end position="439"/>
    </location>
</feature>
<dbReference type="NCBIfam" id="TIGR02783">
    <property type="entry name" value="TrbL_P"/>
    <property type="match status" value="1"/>
</dbReference>
<keyword evidence="4 6" id="KW-0472">Membrane</keyword>
<dbReference type="GO" id="GO:0030255">
    <property type="term" value="P:protein secretion by the type IV secretion system"/>
    <property type="evidence" value="ECO:0007669"/>
    <property type="project" value="InterPro"/>
</dbReference>
<feature type="transmembrane region" description="Helical" evidence="6">
    <location>
        <begin position="177"/>
        <end position="195"/>
    </location>
</feature>
<evidence type="ECO:0000313" key="7">
    <source>
        <dbReference type="EMBL" id="CAA6801706.1"/>
    </source>
</evidence>
<evidence type="ECO:0000256" key="5">
    <source>
        <dbReference type="SAM" id="MobiDB-lite"/>
    </source>
</evidence>
<proteinExistence type="predicted"/>
<evidence type="ECO:0000256" key="3">
    <source>
        <dbReference type="ARBA" id="ARBA00022989"/>
    </source>
</evidence>
<evidence type="ECO:0000256" key="4">
    <source>
        <dbReference type="ARBA" id="ARBA00023136"/>
    </source>
</evidence>
<feature type="transmembrane region" description="Helical" evidence="6">
    <location>
        <begin position="150"/>
        <end position="172"/>
    </location>
</feature>
<dbReference type="EMBL" id="CACVAP010000034">
    <property type="protein sequence ID" value="CAA6801706.1"/>
    <property type="molecule type" value="Genomic_DNA"/>
</dbReference>
<evidence type="ECO:0000256" key="1">
    <source>
        <dbReference type="ARBA" id="ARBA00004141"/>
    </source>
</evidence>
<gene>
    <name evidence="7" type="ORF">HELGO_WM34094</name>
</gene>
<accession>A0A6S6S625</accession>
<dbReference type="InterPro" id="IPR014150">
    <property type="entry name" value="Conjugal_tfr_TrbL"/>
</dbReference>
<feature type="compositionally biased region" description="Polar residues" evidence="5">
    <location>
        <begin position="403"/>
        <end position="415"/>
    </location>
</feature>